<dbReference type="RefSeq" id="WP_006568186.1">
    <property type="nucleotide sequence ID" value="NZ_AP023027.1"/>
</dbReference>
<keyword evidence="10" id="KW-0406">Ion transport</keyword>
<comment type="subcellular location">
    <subcellularLocation>
        <location evidence="2">Cell membrane</location>
        <topology evidence="2">Multi-pass membrane protein</topology>
    </subcellularLocation>
</comment>
<feature type="transmembrane region" description="Helical" evidence="13">
    <location>
        <begin position="64"/>
        <end position="87"/>
    </location>
</feature>
<feature type="transmembrane region" description="Helical" evidence="13">
    <location>
        <begin position="37"/>
        <end position="58"/>
    </location>
</feature>
<comment type="function">
    <text evidence="1">Multidrug efflux pump.</text>
</comment>
<evidence type="ECO:0000256" key="3">
    <source>
        <dbReference type="ARBA" id="ARBA00010199"/>
    </source>
</evidence>
<evidence type="ECO:0000256" key="8">
    <source>
        <dbReference type="ARBA" id="ARBA00022692"/>
    </source>
</evidence>
<organism evidence="14 15">
    <name type="scientific">Anaerostipes caccae (strain DSM 14662 / CCUG 47493 / JCM 13470 / NCIMB 13811 / L1-92)</name>
    <dbReference type="NCBI Taxonomy" id="411490"/>
    <lineage>
        <taxon>Bacteria</taxon>
        <taxon>Bacillati</taxon>
        <taxon>Bacillota</taxon>
        <taxon>Clostridia</taxon>
        <taxon>Lachnospirales</taxon>
        <taxon>Lachnospiraceae</taxon>
        <taxon>Anaerostipes</taxon>
    </lineage>
</organism>
<evidence type="ECO:0000313" key="15">
    <source>
        <dbReference type="Proteomes" id="UP000004935"/>
    </source>
</evidence>
<reference evidence="14" key="1">
    <citation type="submission" date="2007-11" db="EMBL/GenBank/DDBJ databases">
        <authorList>
            <person name="Fulton L."/>
            <person name="Clifton S."/>
            <person name="Fulton B."/>
            <person name="Xu J."/>
            <person name="Minx P."/>
            <person name="Pepin K.H."/>
            <person name="Johnson M."/>
            <person name="Thiruvilangam P."/>
            <person name="Bhonagiri V."/>
            <person name="Nash W.E."/>
            <person name="Mardis E.R."/>
            <person name="Wilson R.K."/>
        </authorList>
    </citation>
    <scope>NUCLEOTIDE SEQUENCE [LARGE SCALE GENOMIC DNA]</scope>
    <source>
        <strain evidence="14">DSM 14662</strain>
    </source>
</reference>
<proteinExistence type="inferred from homology"/>
<sequence length="451" mass="48300">MRAKREENMKDLTVGKPFEVIGKFALPMILSMIFQQVYSVVDSIVAGRFIGVSALGAVGASQPITVIFIAIAVGTGMGINVVISGFFGAKKYKRVKSCISTAVITIVIMSAVLTFLGLLGCRWMMGAMSTPGDIFEDSALYLRIYIMGIIFLMLYNGANAIFTALGDSITPLIFLIFSSVLNIILDVLFVTAFSMGVAGVAWATFIAQGIASVLAVVTVFKKNSKIQAGNYRRFSPLLLKKMTWIAVPSIMQQSFVSVGQLFVQGRINSFGSVVVAGYSGGFKIQIFILSVLGTVGNAVSSFTAQNAGAGKWERTKEGTNAGIKMIVAMAAVFSVLCLVFSRQAMGLFLSGNSAEAVRSMGVGVDFLRINAPFFALVSVKFVCDGMLRGMSEMKGFMASTFADLIARVSLSYVLSVPFGATGIWAAWPVGWVIGTGVSVWFGKRAQKKYLK</sequence>
<protein>
    <recommendedName>
        <fullName evidence="4">Probable multidrug resistance protein NorM</fullName>
    </recommendedName>
    <alternativeName>
        <fullName evidence="12">Multidrug-efflux transporter</fullName>
    </alternativeName>
</protein>
<dbReference type="GO" id="GO:0005886">
    <property type="term" value="C:plasma membrane"/>
    <property type="evidence" value="ECO:0007669"/>
    <property type="project" value="UniProtKB-SubCell"/>
</dbReference>
<evidence type="ECO:0000256" key="13">
    <source>
        <dbReference type="SAM" id="Phobius"/>
    </source>
</evidence>
<keyword evidence="15" id="KW-1185">Reference proteome</keyword>
<evidence type="ECO:0000256" key="5">
    <source>
        <dbReference type="ARBA" id="ARBA00022448"/>
    </source>
</evidence>
<dbReference type="eggNOG" id="COG0534">
    <property type="taxonomic scope" value="Bacteria"/>
</dbReference>
<evidence type="ECO:0000256" key="6">
    <source>
        <dbReference type="ARBA" id="ARBA00022449"/>
    </source>
</evidence>
<feature type="transmembrane region" description="Helical" evidence="13">
    <location>
        <begin position="421"/>
        <end position="441"/>
    </location>
</feature>
<keyword evidence="6" id="KW-0050">Antiport</keyword>
<dbReference type="PANTHER" id="PTHR43298">
    <property type="entry name" value="MULTIDRUG RESISTANCE PROTEIN NORM-RELATED"/>
    <property type="match status" value="1"/>
</dbReference>
<keyword evidence="11 13" id="KW-0472">Membrane</keyword>
<evidence type="ECO:0000256" key="1">
    <source>
        <dbReference type="ARBA" id="ARBA00003408"/>
    </source>
</evidence>
<dbReference type="EMBL" id="ABAX03000024">
    <property type="protein sequence ID" value="EDR96251.1"/>
    <property type="molecule type" value="Genomic_DNA"/>
</dbReference>
<dbReference type="GO" id="GO:0006811">
    <property type="term" value="P:monoatomic ion transport"/>
    <property type="evidence" value="ECO:0007669"/>
    <property type="project" value="UniProtKB-KW"/>
</dbReference>
<comment type="similarity">
    <text evidence="3">Belongs to the multi antimicrobial extrusion (MATE) (TC 2.A.66.1) family.</text>
</comment>
<dbReference type="PIRSF" id="PIRSF006603">
    <property type="entry name" value="DinF"/>
    <property type="match status" value="1"/>
</dbReference>
<dbReference type="AlphaFoldDB" id="B0MHB2"/>
<feature type="transmembrane region" description="Helical" evidence="13">
    <location>
        <begin position="140"/>
        <end position="165"/>
    </location>
</feature>
<comment type="caution">
    <text evidence="14">The sequence shown here is derived from an EMBL/GenBank/DDBJ whole genome shotgun (WGS) entry which is preliminary data.</text>
</comment>
<evidence type="ECO:0000313" key="14">
    <source>
        <dbReference type="EMBL" id="EDR96251.1"/>
    </source>
</evidence>
<dbReference type="Pfam" id="PF01554">
    <property type="entry name" value="MatE"/>
    <property type="match status" value="2"/>
</dbReference>
<dbReference type="CDD" id="cd13138">
    <property type="entry name" value="MATE_yoeA_like"/>
    <property type="match status" value="1"/>
</dbReference>
<evidence type="ECO:0000256" key="10">
    <source>
        <dbReference type="ARBA" id="ARBA00023065"/>
    </source>
</evidence>
<feature type="transmembrane region" description="Helical" evidence="13">
    <location>
        <begin position="325"/>
        <end position="345"/>
    </location>
</feature>
<keyword evidence="8 13" id="KW-0812">Transmembrane</keyword>
<gene>
    <name evidence="14" type="ORF">ANACAC_02874</name>
</gene>
<dbReference type="NCBIfam" id="TIGR00797">
    <property type="entry name" value="matE"/>
    <property type="match status" value="1"/>
</dbReference>
<dbReference type="InterPro" id="IPR050222">
    <property type="entry name" value="MATE_MdtK"/>
</dbReference>
<evidence type="ECO:0000256" key="11">
    <source>
        <dbReference type="ARBA" id="ARBA00023136"/>
    </source>
</evidence>
<dbReference type="PANTHER" id="PTHR43298:SF2">
    <property type="entry name" value="FMN_FAD EXPORTER YEEO-RELATED"/>
    <property type="match status" value="1"/>
</dbReference>
<reference evidence="14" key="2">
    <citation type="submission" date="2013-11" db="EMBL/GenBank/DDBJ databases">
        <title>Draft genome sequence of Anaerostipes caccae (DSM 14662).</title>
        <authorList>
            <person name="Sudarsanam P."/>
            <person name="Ley R."/>
            <person name="Guruge J."/>
            <person name="Turnbaugh P.J."/>
            <person name="Mahowald M."/>
            <person name="Liep D."/>
            <person name="Gordon J."/>
        </authorList>
    </citation>
    <scope>NUCLEOTIDE SEQUENCE</scope>
    <source>
        <strain evidence="14">DSM 14662</strain>
    </source>
</reference>
<keyword evidence="9 13" id="KW-1133">Transmembrane helix</keyword>
<accession>B0MHB2</accession>
<feature type="transmembrane region" description="Helical" evidence="13">
    <location>
        <begin position="99"/>
        <end position="120"/>
    </location>
</feature>
<dbReference type="GO" id="GO:0015297">
    <property type="term" value="F:antiporter activity"/>
    <property type="evidence" value="ECO:0007669"/>
    <property type="project" value="UniProtKB-KW"/>
</dbReference>
<dbReference type="InterPro" id="IPR002528">
    <property type="entry name" value="MATE_fam"/>
</dbReference>
<feature type="transmembrane region" description="Helical" evidence="13">
    <location>
        <begin position="172"/>
        <end position="193"/>
    </location>
</feature>
<dbReference type="InterPro" id="IPR048279">
    <property type="entry name" value="MdtK-like"/>
</dbReference>
<evidence type="ECO:0000256" key="7">
    <source>
        <dbReference type="ARBA" id="ARBA00022475"/>
    </source>
</evidence>
<dbReference type="HOGENOM" id="CLU_012893_5_0_9"/>
<name>B0MHB2_ANACD</name>
<evidence type="ECO:0000256" key="2">
    <source>
        <dbReference type="ARBA" id="ARBA00004651"/>
    </source>
</evidence>
<evidence type="ECO:0000256" key="9">
    <source>
        <dbReference type="ARBA" id="ARBA00022989"/>
    </source>
</evidence>
<keyword evidence="5" id="KW-0813">Transport</keyword>
<evidence type="ECO:0000256" key="12">
    <source>
        <dbReference type="ARBA" id="ARBA00031636"/>
    </source>
</evidence>
<dbReference type="STRING" id="411490.ANACAC_02874"/>
<feature type="transmembrane region" description="Helical" evidence="13">
    <location>
        <begin position="199"/>
        <end position="220"/>
    </location>
</feature>
<keyword evidence="7" id="KW-1003">Cell membrane</keyword>
<feature type="transmembrane region" description="Helical" evidence="13">
    <location>
        <begin position="241"/>
        <end position="262"/>
    </location>
</feature>
<dbReference type="Proteomes" id="UP000004935">
    <property type="component" value="Unassembled WGS sequence"/>
</dbReference>
<dbReference type="GO" id="GO:0042910">
    <property type="term" value="F:xenobiotic transmembrane transporter activity"/>
    <property type="evidence" value="ECO:0007669"/>
    <property type="project" value="InterPro"/>
</dbReference>
<evidence type="ECO:0000256" key="4">
    <source>
        <dbReference type="ARBA" id="ARBA00020268"/>
    </source>
</evidence>
<feature type="transmembrane region" description="Helical" evidence="13">
    <location>
        <begin position="282"/>
        <end position="304"/>
    </location>
</feature>